<sequence>MEKFHNIDKSFFLHRLEESNKNFLSYLDERKMVEVFYDKCCDYVSQELKLHLRIDAFNNSISDDNYINDVEELKVVYLNKAIKKLEPFFFTL</sequence>
<evidence type="ECO:0000313" key="1">
    <source>
        <dbReference type="EMBL" id="SHI88371.1"/>
    </source>
</evidence>
<accession>A0A1M6ESA9</accession>
<dbReference type="EMBL" id="FQZI01000003">
    <property type="protein sequence ID" value="SHI88371.1"/>
    <property type="molecule type" value="Genomic_DNA"/>
</dbReference>
<gene>
    <name evidence="1" type="ORF">SAMN05444363_1930</name>
</gene>
<dbReference type="Proteomes" id="UP000184488">
    <property type="component" value="Unassembled WGS sequence"/>
</dbReference>
<evidence type="ECO:0000313" key="2">
    <source>
        <dbReference type="Proteomes" id="UP000184488"/>
    </source>
</evidence>
<dbReference type="STRING" id="415425.SAMN05444363_1930"/>
<name>A0A1M6ESA9_9FLAO</name>
<keyword evidence="2" id="KW-1185">Reference proteome</keyword>
<dbReference type="AlphaFoldDB" id="A0A1M6ESA9"/>
<reference evidence="2" key="1">
    <citation type="submission" date="2016-11" db="EMBL/GenBank/DDBJ databases">
        <authorList>
            <person name="Varghese N."/>
            <person name="Submissions S."/>
        </authorList>
    </citation>
    <scope>NUCLEOTIDE SEQUENCE [LARGE SCALE GENOMIC DNA]</scope>
    <source>
        <strain evidence="2">DSM 18829</strain>
    </source>
</reference>
<protein>
    <submittedName>
        <fullName evidence="1">Uncharacterized protein</fullName>
    </submittedName>
</protein>
<dbReference type="RefSeq" id="WP_073310828.1">
    <property type="nucleotide sequence ID" value="NZ_FQZI01000003.1"/>
</dbReference>
<proteinExistence type="predicted"/>
<organism evidence="1 2">
    <name type="scientific">Flavobacterium terrae</name>
    <dbReference type="NCBI Taxonomy" id="415425"/>
    <lineage>
        <taxon>Bacteria</taxon>
        <taxon>Pseudomonadati</taxon>
        <taxon>Bacteroidota</taxon>
        <taxon>Flavobacteriia</taxon>
        <taxon>Flavobacteriales</taxon>
        <taxon>Flavobacteriaceae</taxon>
        <taxon>Flavobacterium</taxon>
    </lineage>
</organism>